<accession>A0A9Q3S153</accession>
<comment type="caution">
    <text evidence="2">The sequence shown here is derived from an EMBL/GenBank/DDBJ whole genome shotgun (WGS) entry which is preliminary data.</text>
</comment>
<evidence type="ECO:0000256" key="1">
    <source>
        <dbReference type="SAM" id="SignalP"/>
    </source>
</evidence>
<feature type="chain" id="PRO_5040376056" description="DUF4864 domain-containing protein" evidence="1">
    <location>
        <begin position="20"/>
        <end position="145"/>
    </location>
</feature>
<dbReference type="RefSeq" id="WP_222404975.1">
    <property type="nucleotide sequence ID" value="NZ_JAHVKP010000001.1"/>
</dbReference>
<organism evidence="2 3">
    <name type="scientific">Qipengyuania aquimaris</name>
    <dbReference type="NCBI Taxonomy" id="255984"/>
    <lineage>
        <taxon>Bacteria</taxon>
        <taxon>Pseudomonadati</taxon>
        <taxon>Pseudomonadota</taxon>
        <taxon>Alphaproteobacteria</taxon>
        <taxon>Sphingomonadales</taxon>
        <taxon>Erythrobacteraceae</taxon>
        <taxon>Qipengyuania</taxon>
    </lineage>
</organism>
<protein>
    <recommendedName>
        <fullName evidence="4">DUF4864 domain-containing protein</fullName>
    </recommendedName>
</protein>
<reference evidence="2" key="1">
    <citation type="submission" date="2021-06" db="EMBL/GenBank/DDBJ databases">
        <title>50 bacteria genomes isolated from Dapeng, Shenzhen, China.</title>
        <authorList>
            <person name="Zheng W."/>
            <person name="Yu S."/>
            <person name="Huang Y."/>
        </authorList>
    </citation>
    <scope>NUCLEOTIDE SEQUENCE</scope>
    <source>
        <strain evidence="2">DP4N28-2</strain>
    </source>
</reference>
<evidence type="ECO:0008006" key="4">
    <source>
        <dbReference type="Google" id="ProtNLM"/>
    </source>
</evidence>
<evidence type="ECO:0000313" key="2">
    <source>
        <dbReference type="EMBL" id="MBY6218037.1"/>
    </source>
</evidence>
<evidence type="ECO:0000313" key="3">
    <source>
        <dbReference type="Proteomes" id="UP000824927"/>
    </source>
</evidence>
<dbReference type="AlphaFoldDB" id="A0A9Q3S153"/>
<dbReference type="Proteomes" id="UP000824927">
    <property type="component" value="Unassembled WGS sequence"/>
</dbReference>
<gene>
    <name evidence="2" type="ORF">KUV31_06735</name>
</gene>
<feature type="signal peptide" evidence="1">
    <location>
        <begin position="1"/>
        <end position="19"/>
    </location>
</feature>
<proteinExistence type="predicted"/>
<name>A0A9Q3S153_9SPHN</name>
<dbReference type="EMBL" id="JAHVKP010000001">
    <property type="protein sequence ID" value="MBY6218037.1"/>
    <property type="molecule type" value="Genomic_DNA"/>
</dbReference>
<sequence length="145" mass="16431">MTKRYIPLALAFLATPLAAHDQTKELLSEPSAGDYAAAQEAIAPVIDHLEKGDPKAAVDLISSSSKIFASKTNELNVLVSKVRTMYDIYGPVEKCVAIERDHASELRVKFAYLCQHREFLVRWDFTLDHVPERWIVSNFRFSDTY</sequence>
<keyword evidence="1" id="KW-0732">Signal</keyword>